<dbReference type="OrthoDB" id="1936208at2759"/>
<evidence type="ECO:0000256" key="3">
    <source>
        <dbReference type="ARBA" id="ARBA00022692"/>
    </source>
</evidence>
<comment type="subcellular location">
    <subcellularLocation>
        <location evidence="1">Membrane</location>
        <topology evidence="1">Multi-pass membrane protein</topology>
    </subcellularLocation>
</comment>
<dbReference type="InterPro" id="IPR012496">
    <property type="entry name" value="TMC_dom"/>
</dbReference>
<accession>A0A1S3J8Q4</accession>
<evidence type="ECO:0000256" key="2">
    <source>
        <dbReference type="ARBA" id="ARBA00006510"/>
    </source>
</evidence>
<evidence type="ECO:0000313" key="8">
    <source>
        <dbReference type="Proteomes" id="UP000085678"/>
    </source>
</evidence>
<feature type="transmembrane region" description="Helical" evidence="6">
    <location>
        <begin position="24"/>
        <end position="44"/>
    </location>
</feature>
<organism evidence="8 9">
    <name type="scientific">Lingula anatina</name>
    <name type="common">Brachiopod</name>
    <name type="synonym">Lingula unguis</name>
    <dbReference type="NCBI Taxonomy" id="7574"/>
    <lineage>
        <taxon>Eukaryota</taxon>
        <taxon>Metazoa</taxon>
        <taxon>Spiralia</taxon>
        <taxon>Lophotrochozoa</taxon>
        <taxon>Brachiopoda</taxon>
        <taxon>Linguliformea</taxon>
        <taxon>Lingulata</taxon>
        <taxon>Lingulida</taxon>
        <taxon>Linguloidea</taxon>
        <taxon>Lingulidae</taxon>
        <taxon>Lingula</taxon>
    </lineage>
</organism>
<reference evidence="9" key="1">
    <citation type="submission" date="2025-08" db="UniProtKB">
        <authorList>
            <consortium name="RefSeq"/>
        </authorList>
    </citation>
    <scope>IDENTIFICATION</scope>
    <source>
        <tissue evidence="9">Gonads</tissue>
    </source>
</reference>
<name>A0A1S3J8Q4_LINAN</name>
<keyword evidence="8" id="KW-1185">Reference proteome</keyword>
<keyword evidence="5 6" id="KW-0472">Membrane</keyword>
<gene>
    <name evidence="9" type="primary">LOC106170799</name>
</gene>
<sequence>MVVYQGRTNDVFWVFQKTTVHSAVITYGIPVIFSTINFAVPVIINQLPRCENYLSGKDVLRVTILRTFILRISNLFALIISLYKKTTVKKGGPEYCVGTLIGQELYKLVIVDTLLQSSLQFLYSRCSYLWTREKKEFLMSSAILVIVYRQALIWTGTLACPVLPLVGSMSVLLFFAVNYSTVVTSCKPPENRWNQSRHSTLFIGLLTVTLLILLVPVAVIIGRLVSQGCS</sequence>
<dbReference type="Pfam" id="PF07810">
    <property type="entry name" value="TMC"/>
    <property type="match status" value="1"/>
</dbReference>
<dbReference type="GO" id="GO:0008381">
    <property type="term" value="F:mechanosensitive monoatomic ion channel activity"/>
    <property type="evidence" value="ECO:0007669"/>
    <property type="project" value="TreeGrafter"/>
</dbReference>
<evidence type="ECO:0000256" key="5">
    <source>
        <dbReference type="ARBA" id="ARBA00023136"/>
    </source>
</evidence>
<feature type="transmembrane region" description="Helical" evidence="6">
    <location>
        <begin position="201"/>
        <end position="225"/>
    </location>
</feature>
<comment type="similarity">
    <text evidence="2">Belongs to the TMC family.</text>
</comment>
<dbReference type="AlphaFoldDB" id="A0A1S3J8Q4"/>
<evidence type="ECO:0000256" key="6">
    <source>
        <dbReference type="SAM" id="Phobius"/>
    </source>
</evidence>
<feature type="transmembrane region" description="Helical" evidence="6">
    <location>
        <begin position="137"/>
        <end position="156"/>
    </location>
</feature>
<dbReference type="Proteomes" id="UP000085678">
    <property type="component" value="Unplaced"/>
</dbReference>
<evidence type="ECO:0000256" key="4">
    <source>
        <dbReference type="ARBA" id="ARBA00022989"/>
    </source>
</evidence>
<keyword evidence="4 6" id="KW-1133">Transmembrane helix</keyword>
<evidence type="ECO:0000313" key="9">
    <source>
        <dbReference type="RefSeq" id="XP_013406249.1"/>
    </source>
</evidence>
<keyword evidence="3 6" id="KW-0812">Transmembrane</keyword>
<dbReference type="GO" id="GO:0005886">
    <property type="term" value="C:plasma membrane"/>
    <property type="evidence" value="ECO:0007669"/>
    <property type="project" value="InterPro"/>
</dbReference>
<dbReference type="RefSeq" id="XP_013406249.1">
    <property type="nucleotide sequence ID" value="XM_013550795.1"/>
</dbReference>
<feature type="transmembrane region" description="Helical" evidence="6">
    <location>
        <begin position="64"/>
        <end position="83"/>
    </location>
</feature>
<dbReference type="InterPro" id="IPR038900">
    <property type="entry name" value="TMC"/>
</dbReference>
<evidence type="ECO:0000259" key="7">
    <source>
        <dbReference type="Pfam" id="PF07810"/>
    </source>
</evidence>
<dbReference type="PANTHER" id="PTHR23302">
    <property type="entry name" value="TRANSMEMBRANE CHANNEL-RELATED"/>
    <property type="match status" value="1"/>
</dbReference>
<dbReference type="InParanoid" id="A0A1S3J8Q4"/>
<dbReference type="STRING" id="7574.A0A1S3J8Q4"/>
<evidence type="ECO:0000256" key="1">
    <source>
        <dbReference type="ARBA" id="ARBA00004141"/>
    </source>
</evidence>
<feature type="domain" description="TMC" evidence="7">
    <location>
        <begin position="96"/>
        <end position="195"/>
    </location>
</feature>
<dbReference type="PANTHER" id="PTHR23302:SF24">
    <property type="entry name" value="TMC DOMAIN-CONTAINING PROTEIN"/>
    <property type="match status" value="1"/>
</dbReference>
<proteinExistence type="inferred from homology"/>
<dbReference type="KEGG" id="lak:106170799"/>
<feature type="transmembrane region" description="Helical" evidence="6">
    <location>
        <begin position="162"/>
        <end position="180"/>
    </location>
</feature>
<dbReference type="GeneID" id="106170799"/>
<protein>
    <submittedName>
        <fullName evidence="9">Transmembrane channel-like protein 7</fullName>
    </submittedName>
</protein>